<accession>A0A317EJV0</accession>
<proteinExistence type="predicted"/>
<evidence type="ECO:0000313" key="1">
    <source>
        <dbReference type="EMBL" id="PWS27110.1"/>
    </source>
</evidence>
<protein>
    <submittedName>
        <fullName evidence="1">Uncharacterized protein</fullName>
    </submittedName>
</protein>
<evidence type="ECO:0000313" key="2">
    <source>
        <dbReference type="Proteomes" id="UP000245379"/>
    </source>
</evidence>
<keyword evidence="2" id="KW-1185">Reference proteome</keyword>
<name>A0A317EJV0_9SPHI</name>
<reference evidence="1 2" key="1">
    <citation type="submission" date="2018-05" db="EMBL/GenBank/DDBJ databases">
        <title>Pedobacter paludis sp. nov., isolated from wetland soil.</title>
        <authorList>
            <person name="Zhang Y."/>
            <person name="Wang G."/>
        </authorList>
    </citation>
    <scope>NUCLEOTIDE SEQUENCE [LARGE SCALE GENOMIC DNA]</scope>
    <source>
        <strain evidence="1 2">KCTC22721</strain>
    </source>
</reference>
<dbReference type="EMBL" id="QGNZ01000003">
    <property type="protein sequence ID" value="PWS27110.1"/>
    <property type="molecule type" value="Genomic_DNA"/>
</dbReference>
<dbReference type="Proteomes" id="UP000245379">
    <property type="component" value="Unassembled WGS sequence"/>
</dbReference>
<gene>
    <name evidence="1" type="ORF">DHW03_13985</name>
</gene>
<sequence>MFLLINECSLDEQYQNEHEFREAMQIFISALDFIAKLDFPKEVYKSNTLFNHTGVTGLHLNTFLKNNHDLNQLFVGNLQRLGPTIWDKTHDSNSTYHYNTVDYVETSPAELTERRIVNAEKPGFLFNFFKSNAFSESVELSISKNSTINVEVDCNFDIDTIYNWLVENGLITPSLTYDETSKLSPLDQQTVLNDTTKFTLTKLRNQGRKVYNKVGSGELWVVDNSRKHAGTKAHIEVFDENTKEHLGTSLYNKDELDKNFKVPNRKL</sequence>
<dbReference type="RefSeq" id="WP_109926444.1">
    <property type="nucleotide sequence ID" value="NZ_QGNZ01000003.1"/>
</dbReference>
<dbReference type="AlphaFoldDB" id="A0A317EJV0"/>
<dbReference type="OrthoDB" id="1443829at2"/>
<comment type="caution">
    <text evidence="1">The sequence shown here is derived from an EMBL/GenBank/DDBJ whole genome shotgun (WGS) entry which is preliminary data.</text>
</comment>
<organism evidence="1 2">
    <name type="scientific">Pedobacter yonginense</name>
    <dbReference type="NCBI Taxonomy" id="651869"/>
    <lineage>
        <taxon>Bacteria</taxon>
        <taxon>Pseudomonadati</taxon>
        <taxon>Bacteroidota</taxon>
        <taxon>Sphingobacteriia</taxon>
        <taxon>Sphingobacteriales</taxon>
        <taxon>Sphingobacteriaceae</taxon>
        <taxon>Pedobacter</taxon>
    </lineage>
</organism>